<dbReference type="GO" id="GO:0008726">
    <property type="term" value="F:alkanesulfonate monooxygenase activity"/>
    <property type="evidence" value="ECO:0007669"/>
    <property type="project" value="TreeGrafter"/>
</dbReference>
<evidence type="ECO:0000256" key="2">
    <source>
        <dbReference type="ARBA" id="ARBA00022643"/>
    </source>
</evidence>
<keyword evidence="1" id="KW-0285">Flavoprotein</keyword>
<evidence type="ECO:0000313" key="6">
    <source>
        <dbReference type="EMBL" id="TQJ00498.1"/>
    </source>
</evidence>
<evidence type="ECO:0000256" key="4">
    <source>
        <dbReference type="ARBA" id="ARBA00023033"/>
    </source>
</evidence>
<dbReference type="OrthoDB" id="5175259at2"/>
<dbReference type="InterPro" id="IPR050172">
    <property type="entry name" value="SsuD_RutA_monooxygenase"/>
</dbReference>
<accession>A0A542DBP0</accession>
<evidence type="ECO:0000256" key="3">
    <source>
        <dbReference type="ARBA" id="ARBA00023002"/>
    </source>
</evidence>
<comment type="caution">
    <text evidence="6">The sequence shown here is derived from an EMBL/GenBank/DDBJ whole genome shotgun (WGS) entry which is preliminary data.</text>
</comment>
<feature type="domain" description="Luciferase-like" evidence="5">
    <location>
        <begin position="23"/>
        <end position="216"/>
    </location>
</feature>
<evidence type="ECO:0000259" key="5">
    <source>
        <dbReference type="Pfam" id="PF00296"/>
    </source>
</evidence>
<dbReference type="InterPro" id="IPR036661">
    <property type="entry name" value="Luciferase-like_sf"/>
</dbReference>
<keyword evidence="7" id="KW-1185">Reference proteome</keyword>
<keyword evidence="3" id="KW-0560">Oxidoreductase</keyword>
<evidence type="ECO:0000256" key="1">
    <source>
        <dbReference type="ARBA" id="ARBA00022630"/>
    </source>
</evidence>
<keyword evidence="4 6" id="KW-0503">Monooxygenase</keyword>
<dbReference type="SUPFAM" id="SSF51679">
    <property type="entry name" value="Bacterial luciferase-like"/>
    <property type="match status" value="1"/>
</dbReference>
<proteinExistence type="predicted"/>
<keyword evidence="2" id="KW-0288">FMN</keyword>
<organism evidence="6 7">
    <name type="scientific">Amycolatopsis cihanbeyliensis</name>
    <dbReference type="NCBI Taxonomy" id="1128664"/>
    <lineage>
        <taxon>Bacteria</taxon>
        <taxon>Bacillati</taxon>
        <taxon>Actinomycetota</taxon>
        <taxon>Actinomycetes</taxon>
        <taxon>Pseudonocardiales</taxon>
        <taxon>Pseudonocardiaceae</taxon>
        <taxon>Amycolatopsis</taxon>
    </lineage>
</organism>
<dbReference type="Proteomes" id="UP000320876">
    <property type="component" value="Unassembled WGS sequence"/>
</dbReference>
<dbReference type="PANTHER" id="PTHR42847:SF4">
    <property type="entry name" value="ALKANESULFONATE MONOOXYGENASE-RELATED"/>
    <property type="match status" value="1"/>
</dbReference>
<protein>
    <submittedName>
        <fullName evidence="6">Luciferase-like monooxygenase</fullName>
    </submittedName>
</protein>
<reference evidence="6 7" key="1">
    <citation type="submission" date="2019-06" db="EMBL/GenBank/DDBJ databases">
        <title>Sequencing the genomes of 1000 actinobacteria strains.</title>
        <authorList>
            <person name="Klenk H.-P."/>
        </authorList>
    </citation>
    <scope>NUCLEOTIDE SEQUENCE [LARGE SCALE GENOMIC DNA]</scope>
    <source>
        <strain evidence="6 7">DSM 45679</strain>
    </source>
</reference>
<gene>
    <name evidence="6" type="ORF">FB471_0123</name>
</gene>
<dbReference type="EMBL" id="VFML01000001">
    <property type="protein sequence ID" value="TQJ00498.1"/>
    <property type="molecule type" value="Genomic_DNA"/>
</dbReference>
<evidence type="ECO:0000313" key="7">
    <source>
        <dbReference type="Proteomes" id="UP000320876"/>
    </source>
</evidence>
<dbReference type="RefSeq" id="WP_141995422.1">
    <property type="nucleotide sequence ID" value="NZ_VFML01000001.1"/>
</dbReference>
<sequence>MATHPRSALWIPLFDELADPLVAARLAAGAEEVGWHGFFVWDRLTWSAPVERVADPWISLAAAATATDSLRLGPMVTPVPRYRPARLARETTSLDRLSRGRLTLGVGLGGDAYGAEFARTGEQVDGRVRAEMLDEALHILTSAWSGRPVRHRGPHYVIDDLTFLPTPVQRPRVPIWAAGNAGLRRPPHRAASVDGYFPVGVQHPDQLAEIAETIRGLRPDPAAPFDIAMPLPPGADPAAYVAAGATWCLTELEPEAITLDHVQGVLRDGPTIPAAAEVASA</sequence>
<dbReference type="Pfam" id="PF00296">
    <property type="entry name" value="Bac_luciferase"/>
    <property type="match status" value="1"/>
</dbReference>
<dbReference type="GO" id="GO:0046306">
    <property type="term" value="P:alkanesulfonate catabolic process"/>
    <property type="evidence" value="ECO:0007669"/>
    <property type="project" value="TreeGrafter"/>
</dbReference>
<name>A0A542DBP0_AMYCI</name>
<dbReference type="AlphaFoldDB" id="A0A542DBP0"/>
<dbReference type="InterPro" id="IPR011251">
    <property type="entry name" value="Luciferase-like_dom"/>
</dbReference>
<dbReference type="PANTHER" id="PTHR42847">
    <property type="entry name" value="ALKANESULFONATE MONOOXYGENASE"/>
    <property type="match status" value="1"/>
</dbReference>
<dbReference type="Gene3D" id="3.20.20.30">
    <property type="entry name" value="Luciferase-like domain"/>
    <property type="match status" value="1"/>
</dbReference>